<evidence type="ECO:0000313" key="1">
    <source>
        <dbReference type="EMBL" id="VFJ50406.1"/>
    </source>
</evidence>
<sequence>MARAAPDEGMEIRVVSRISGFPEEEIRKLLVH</sequence>
<proteinExistence type="predicted"/>
<organism evidence="1">
    <name type="scientific">Candidatus Kentrum sp. DK</name>
    <dbReference type="NCBI Taxonomy" id="2126562"/>
    <lineage>
        <taxon>Bacteria</taxon>
        <taxon>Pseudomonadati</taxon>
        <taxon>Pseudomonadota</taxon>
        <taxon>Gammaproteobacteria</taxon>
        <taxon>Candidatus Kentrum</taxon>
    </lineage>
</organism>
<gene>
    <name evidence="1" type="ORF">BECKDK2373B_GA0170837_102814</name>
</gene>
<reference evidence="1" key="1">
    <citation type="submission" date="2019-02" db="EMBL/GenBank/DDBJ databases">
        <authorList>
            <person name="Gruber-Vodicka R. H."/>
            <person name="Seah K. B. B."/>
        </authorList>
    </citation>
    <scope>NUCLEOTIDE SEQUENCE</scope>
    <source>
        <strain evidence="1">BECK_DK47</strain>
    </source>
</reference>
<dbReference type="AlphaFoldDB" id="A0A450SD33"/>
<dbReference type="EMBL" id="CAADEX010000028">
    <property type="protein sequence ID" value="VFJ50406.1"/>
    <property type="molecule type" value="Genomic_DNA"/>
</dbReference>
<protein>
    <submittedName>
        <fullName evidence="1">Uncharacterized protein</fullName>
    </submittedName>
</protein>
<accession>A0A450SD33</accession>
<name>A0A450SD33_9GAMM</name>